<reference evidence="3" key="1">
    <citation type="journal article" date="2023" name="Mol. Phylogenet. Evol.">
        <title>Genome-scale phylogeny and comparative genomics of the fungal order Sordariales.</title>
        <authorList>
            <person name="Hensen N."/>
            <person name="Bonometti L."/>
            <person name="Westerberg I."/>
            <person name="Brannstrom I.O."/>
            <person name="Guillou S."/>
            <person name="Cros-Aarteil S."/>
            <person name="Calhoun S."/>
            <person name="Haridas S."/>
            <person name="Kuo A."/>
            <person name="Mondo S."/>
            <person name="Pangilinan J."/>
            <person name="Riley R."/>
            <person name="LaButti K."/>
            <person name="Andreopoulos B."/>
            <person name="Lipzen A."/>
            <person name="Chen C."/>
            <person name="Yan M."/>
            <person name="Daum C."/>
            <person name="Ng V."/>
            <person name="Clum A."/>
            <person name="Steindorff A."/>
            <person name="Ohm R.A."/>
            <person name="Martin F."/>
            <person name="Silar P."/>
            <person name="Natvig D.O."/>
            <person name="Lalanne C."/>
            <person name="Gautier V."/>
            <person name="Ament-Velasquez S.L."/>
            <person name="Kruys A."/>
            <person name="Hutchinson M.I."/>
            <person name="Powell A.J."/>
            <person name="Barry K."/>
            <person name="Miller A.N."/>
            <person name="Grigoriev I.V."/>
            <person name="Debuchy R."/>
            <person name="Gladieux P."/>
            <person name="Hiltunen Thoren M."/>
            <person name="Johannesson H."/>
        </authorList>
    </citation>
    <scope>NUCLEOTIDE SEQUENCE [LARGE SCALE GENOMIC DNA]</scope>
    <source>
        <strain evidence="3">CBS 340.73</strain>
    </source>
</reference>
<dbReference type="Proteomes" id="UP001303473">
    <property type="component" value="Unassembled WGS sequence"/>
</dbReference>
<name>A0AAN6RZC8_9PEZI</name>
<gene>
    <name evidence="2" type="ORF">QBC46DRAFT_429375</name>
</gene>
<accession>A0AAN6RZC8</accession>
<protein>
    <submittedName>
        <fullName evidence="2">Uncharacterized protein</fullName>
    </submittedName>
</protein>
<comment type="caution">
    <text evidence="2">The sequence shown here is derived from an EMBL/GenBank/DDBJ whole genome shotgun (WGS) entry which is preliminary data.</text>
</comment>
<organism evidence="2 3">
    <name type="scientific">Diplogelasinospora grovesii</name>
    <dbReference type="NCBI Taxonomy" id="303347"/>
    <lineage>
        <taxon>Eukaryota</taxon>
        <taxon>Fungi</taxon>
        <taxon>Dikarya</taxon>
        <taxon>Ascomycota</taxon>
        <taxon>Pezizomycotina</taxon>
        <taxon>Sordariomycetes</taxon>
        <taxon>Sordariomycetidae</taxon>
        <taxon>Sordariales</taxon>
        <taxon>Diplogelasinosporaceae</taxon>
        <taxon>Diplogelasinospora</taxon>
    </lineage>
</organism>
<keyword evidence="3" id="KW-1185">Reference proteome</keyword>
<proteinExistence type="predicted"/>
<evidence type="ECO:0000256" key="1">
    <source>
        <dbReference type="SAM" id="MobiDB-lite"/>
    </source>
</evidence>
<evidence type="ECO:0000313" key="3">
    <source>
        <dbReference type="Proteomes" id="UP001303473"/>
    </source>
</evidence>
<evidence type="ECO:0000313" key="2">
    <source>
        <dbReference type="EMBL" id="KAK3934041.1"/>
    </source>
</evidence>
<feature type="region of interest" description="Disordered" evidence="1">
    <location>
        <begin position="1"/>
        <end position="33"/>
    </location>
</feature>
<sequence>MGDRMDVDSDAVDLPTAAGTPRQANTEGKREQLADPIHSSRAVPTKAGKRLYYTKKTNAKLLRLLNNLPRLVRDEAITFFDANMENFLGDWITILEHTNLPSNTASSDPYVITVFRRLDGTIDAGESIRSRLAHIQLMRVFQSLERIIATERRARQIQRERGKGNATVAMNIYKSAQQPSVSRHDPKKRKQIARWWTTFAGPSPLLVIIYSEVAEKIVKNCRKRDKQTLEFLASTALQNAPGELVKACIGLAGIAELAIRPDQTLDRQRAVAEARHDLRRGAK</sequence>
<dbReference type="EMBL" id="MU854035">
    <property type="protein sequence ID" value="KAK3934041.1"/>
    <property type="molecule type" value="Genomic_DNA"/>
</dbReference>
<dbReference type="AlphaFoldDB" id="A0AAN6RZC8"/>